<dbReference type="OrthoDB" id="7445685at2759"/>
<dbReference type="RefSeq" id="XP_026750976.1">
    <property type="nucleotide sequence ID" value="XM_026895175.3"/>
</dbReference>
<proteinExistence type="predicted"/>
<dbReference type="AlphaFoldDB" id="A0A6J1WBY2"/>
<protein>
    <submittedName>
        <fullName evidence="6">Uncharacterized protein LOC113511548</fullName>
    </submittedName>
</protein>
<reference evidence="6" key="1">
    <citation type="submission" date="2025-08" db="UniProtKB">
        <authorList>
            <consortium name="RefSeq"/>
        </authorList>
    </citation>
    <scope>IDENTIFICATION</scope>
    <source>
        <tissue evidence="6">Whole larvae</tissue>
    </source>
</reference>
<evidence type="ECO:0000313" key="6">
    <source>
        <dbReference type="RefSeq" id="XP_026750976.1"/>
    </source>
</evidence>
<dbReference type="InterPro" id="IPR031311">
    <property type="entry name" value="CHIT_BIND_RR_consensus"/>
</dbReference>
<dbReference type="InterPro" id="IPR050468">
    <property type="entry name" value="Cuticle_Struct_Prot"/>
</dbReference>
<evidence type="ECO:0000256" key="2">
    <source>
        <dbReference type="ARBA" id="ARBA00022729"/>
    </source>
</evidence>
<dbReference type="PANTHER" id="PTHR10380:SF229">
    <property type="entry name" value="CUTICULAR PROTEIN 49AF, ISOFORM A"/>
    <property type="match status" value="1"/>
</dbReference>
<name>A0A6J1WBY2_GALME</name>
<dbReference type="CTD" id="100379431"/>
<keyword evidence="2 4" id="KW-0732">Signal</keyword>
<evidence type="ECO:0000256" key="3">
    <source>
        <dbReference type="PROSITE-ProRule" id="PRU00497"/>
    </source>
</evidence>
<dbReference type="GO" id="GO:0008010">
    <property type="term" value="F:structural constituent of chitin-based larval cuticle"/>
    <property type="evidence" value="ECO:0007669"/>
    <property type="project" value="TreeGrafter"/>
</dbReference>
<dbReference type="KEGG" id="gmw:113511548"/>
<dbReference type="Proteomes" id="UP001652740">
    <property type="component" value="Unplaced"/>
</dbReference>
<gene>
    <name evidence="6" type="primary">LOC113511548</name>
</gene>
<dbReference type="GeneID" id="113511548"/>
<feature type="chain" id="PRO_5027104922" evidence="4">
    <location>
        <begin position="21"/>
        <end position="322"/>
    </location>
</feature>
<dbReference type="InterPro" id="IPR000618">
    <property type="entry name" value="Insect_cuticle"/>
</dbReference>
<feature type="signal peptide" evidence="4">
    <location>
        <begin position="1"/>
        <end position="20"/>
    </location>
</feature>
<dbReference type="PANTHER" id="PTHR10380">
    <property type="entry name" value="CUTICLE PROTEIN"/>
    <property type="match status" value="1"/>
</dbReference>
<evidence type="ECO:0000313" key="5">
    <source>
        <dbReference type="Proteomes" id="UP001652740"/>
    </source>
</evidence>
<dbReference type="Pfam" id="PF00379">
    <property type="entry name" value="Chitin_bind_4"/>
    <property type="match status" value="1"/>
</dbReference>
<accession>A0A6J1WBY2</accession>
<dbReference type="PRINTS" id="PR00947">
    <property type="entry name" value="CUTICLE"/>
</dbReference>
<keyword evidence="1 3" id="KW-0193">Cuticle</keyword>
<evidence type="ECO:0000256" key="1">
    <source>
        <dbReference type="ARBA" id="ARBA00022460"/>
    </source>
</evidence>
<keyword evidence="5" id="KW-1185">Reference proteome</keyword>
<organism evidence="5 6">
    <name type="scientific">Galleria mellonella</name>
    <name type="common">Greater wax moth</name>
    <dbReference type="NCBI Taxonomy" id="7137"/>
    <lineage>
        <taxon>Eukaryota</taxon>
        <taxon>Metazoa</taxon>
        <taxon>Ecdysozoa</taxon>
        <taxon>Arthropoda</taxon>
        <taxon>Hexapoda</taxon>
        <taxon>Insecta</taxon>
        <taxon>Pterygota</taxon>
        <taxon>Neoptera</taxon>
        <taxon>Endopterygota</taxon>
        <taxon>Lepidoptera</taxon>
        <taxon>Glossata</taxon>
        <taxon>Ditrysia</taxon>
        <taxon>Pyraloidea</taxon>
        <taxon>Pyralidae</taxon>
        <taxon>Galleriinae</taxon>
        <taxon>Galleria</taxon>
    </lineage>
</organism>
<dbReference type="GO" id="GO:0062129">
    <property type="term" value="C:chitin-based extracellular matrix"/>
    <property type="evidence" value="ECO:0007669"/>
    <property type="project" value="TreeGrafter"/>
</dbReference>
<evidence type="ECO:0000256" key="4">
    <source>
        <dbReference type="SAM" id="SignalP"/>
    </source>
</evidence>
<dbReference type="PROSITE" id="PS00233">
    <property type="entry name" value="CHIT_BIND_RR_1"/>
    <property type="match status" value="1"/>
</dbReference>
<dbReference type="PROSITE" id="PS51155">
    <property type="entry name" value="CHIT_BIND_RR_2"/>
    <property type="match status" value="1"/>
</dbReference>
<sequence length="322" mass="36166">MIILRAISSLLLLISENVYAYNINTNRYLREINDDSASLFIPVAIISEENRQAKVIDSTVSKSINTNPSEKSSVDNKDHTIIKVTKDFTVKPINNDKEKHIGIDQPLKVDINTDLEIPVAVVYEEPITPNNIRKTTLRRKITNNEQSYNRRRINKATIAPSETTSDTNIYKQQNSTSEPHLEISQSTNEKLTTSMVFENNSIKKRTRERDPVVPIIQSENQVFSHNGVFHYSYEGGDGTKAFENGELKTYDDEKTGEAVVGGFSYTGKDGQDYSLTYTADENGYRPVGAHLPTPPPIPPAIERALRYLATKTTPETVTDPTE</sequence>
<dbReference type="InParanoid" id="A0A6J1WBY2"/>